<reference evidence="2 3" key="1">
    <citation type="submission" date="2021-06" db="EMBL/GenBank/DDBJ databases">
        <title>Caerostris extrusa draft genome.</title>
        <authorList>
            <person name="Kono N."/>
            <person name="Arakawa K."/>
        </authorList>
    </citation>
    <scope>NUCLEOTIDE SEQUENCE [LARGE SCALE GENOMIC DNA]</scope>
</reference>
<feature type="region of interest" description="Disordered" evidence="1">
    <location>
        <begin position="51"/>
        <end position="72"/>
    </location>
</feature>
<keyword evidence="3" id="KW-1185">Reference proteome</keyword>
<proteinExistence type="predicted"/>
<sequence length="103" mass="11388">MPPGMLRDQAVVTCPQTIWCPVQRIFPSTDSNQTRWGQELVTMPSCSVSSIDVRNPGASDDDRHRRMTTGGVELHGELPRGALTAAVNDLIEIHESTSRKIFL</sequence>
<organism evidence="2 3">
    <name type="scientific">Caerostris extrusa</name>
    <name type="common">Bark spider</name>
    <name type="synonym">Caerostris bankana</name>
    <dbReference type="NCBI Taxonomy" id="172846"/>
    <lineage>
        <taxon>Eukaryota</taxon>
        <taxon>Metazoa</taxon>
        <taxon>Ecdysozoa</taxon>
        <taxon>Arthropoda</taxon>
        <taxon>Chelicerata</taxon>
        <taxon>Arachnida</taxon>
        <taxon>Araneae</taxon>
        <taxon>Araneomorphae</taxon>
        <taxon>Entelegynae</taxon>
        <taxon>Araneoidea</taxon>
        <taxon>Araneidae</taxon>
        <taxon>Caerostris</taxon>
    </lineage>
</organism>
<name>A0AAV4VM35_CAEEX</name>
<evidence type="ECO:0000313" key="3">
    <source>
        <dbReference type="Proteomes" id="UP001054945"/>
    </source>
</evidence>
<evidence type="ECO:0000313" key="2">
    <source>
        <dbReference type="EMBL" id="GIY71019.1"/>
    </source>
</evidence>
<evidence type="ECO:0000256" key="1">
    <source>
        <dbReference type="SAM" id="MobiDB-lite"/>
    </source>
</evidence>
<gene>
    <name evidence="2" type="ORF">CEXT_774721</name>
</gene>
<dbReference type="AlphaFoldDB" id="A0AAV4VM35"/>
<accession>A0AAV4VM35</accession>
<comment type="caution">
    <text evidence="2">The sequence shown here is derived from an EMBL/GenBank/DDBJ whole genome shotgun (WGS) entry which is preliminary data.</text>
</comment>
<dbReference type="EMBL" id="BPLR01014743">
    <property type="protein sequence ID" value="GIY71019.1"/>
    <property type="molecule type" value="Genomic_DNA"/>
</dbReference>
<dbReference type="Proteomes" id="UP001054945">
    <property type="component" value="Unassembled WGS sequence"/>
</dbReference>
<protein>
    <submittedName>
        <fullName evidence="2">Uncharacterized protein</fullName>
    </submittedName>
</protein>